<keyword evidence="2 5" id="KW-0812">Transmembrane</keyword>
<dbReference type="OrthoDB" id="6160691at2759"/>
<comment type="subcellular location">
    <subcellularLocation>
        <location evidence="1">Membrane</location>
        <topology evidence="1">Multi-pass membrane protein</topology>
    </subcellularLocation>
</comment>
<dbReference type="InterPro" id="IPR036734">
    <property type="entry name" value="Neur_chan_lig-bd_sf"/>
</dbReference>
<dbReference type="InterPro" id="IPR036719">
    <property type="entry name" value="Neuro-gated_channel_TM_sf"/>
</dbReference>
<evidence type="ECO:0000256" key="2">
    <source>
        <dbReference type="ARBA" id="ARBA00022692"/>
    </source>
</evidence>
<evidence type="ECO:0000256" key="4">
    <source>
        <dbReference type="ARBA" id="ARBA00023136"/>
    </source>
</evidence>
<dbReference type="Pfam" id="PF02931">
    <property type="entry name" value="Neur_chan_LBD"/>
    <property type="match status" value="1"/>
</dbReference>
<dbReference type="GO" id="GO:0005230">
    <property type="term" value="F:extracellular ligand-gated monoatomic ion channel activity"/>
    <property type="evidence" value="ECO:0007669"/>
    <property type="project" value="InterPro"/>
</dbReference>
<accession>A0A8B6HQS1</accession>
<evidence type="ECO:0000256" key="6">
    <source>
        <dbReference type="SAM" id="SignalP"/>
    </source>
</evidence>
<keyword evidence="6" id="KW-0732">Signal</keyword>
<dbReference type="CDD" id="cd19051">
    <property type="entry name" value="LGIC_TM_cation"/>
    <property type="match status" value="1"/>
</dbReference>
<dbReference type="InterPro" id="IPR006029">
    <property type="entry name" value="Neurotrans-gated_channel_TM"/>
</dbReference>
<dbReference type="Gene3D" id="1.20.58.390">
    <property type="entry name" value="Neurotransmitter-gated ion-channel transmembrane domain"/>
    <property type="match status" value="1"/>
</dbReference>
<protein>
    <submittedName>
        <fullName evidence="9">Uncharacterized protein</fullName>
    </submittedName>
</protein>
<dbReference type="GO" id="GO:0004888">
    <property type="term" value="F:transmembrane signaling receptor activity"/>
    <property type="evidence" value="ECO:0007669"/>
    <property type="project" value="InterPro"/>
</dbReference>
<feature type="domain" description="Neurotransmitter-gated ion-channel transmembrane" evidence="8">
    <location>
        <begin position="224"/>
        <end position="314"/>
    </location>
</feature>
<dbReference type="CDD" id="cd18989">
    <property type="entry name" value="LGIC_ECD_cation"/>
    <property type="match status" value="1"/>
</dbReference>
<dbReference type="InterPro" id="IPR006201">
    <property type="entry name" value="Neur_channel"/>
</dbReference>
<name>A0A8B6HQS1_MYTGA</name>
<dbReference type="SUPFAM" id="SSF63712">
    <property type="entry name" value="Nicotinic receptor ligand binding domain-like"/>
    <property type="match status" value="1"/>
</dbReference>
<reference evidence="9" key="1">
    <citation type="submission" date="2018-11" db="EMBL/GenBank/DDBJ databases">
        <authorList>
            <person name="Alioto T."/>
            <person name="Alioto T."/>
        </authorList>
    </citation>
    <scope>NUCLEOTIDE SEQUENCE</scope>
</reference>
<evidence type="ECO:0000256" key="5">
    <source>
        <dbReference type="SAM" id="Phobius"/>
    </source>
</evidence>
<dbReference type="Pfam" id="PF02932">
    <property type="entry name" value="Neur_chan_memb"/>
    <property type="match status" value="1"/>
</dbReference>
<dbReference type="InterPro" id="IPR038050">
    <property type="entry name" value="Neuro_actylchol_rec"/>
</dbReference>
<dbReference type="Proteomes" id="UP000596742">
    <property type="component" value="Unassembled WGS sequence"/>
</dbReference>
<feature type="transmembrane region" description="Helical" evidence="5">
    <location>
        <begin position="283"/>
        <end position="304"/>
    </location>
</feature>
<feature type="transmembrane region" description="Helical" evidence="5">
    <location>
        <begin position="220"/>
        <end position="241"/>
    </location>
</feature>
<dbReference type="PANTHER" id="PTHR18945">
    <property type="entry name" value="NEUROTRANSMITTER GATED ION CHANNEL"/>
    <property type="match status" value="1"/>
</dbReference>
<evidence type="ECO:0000259" key="7">
    <source>
        <dbReference type="Pfam" id="PF02931"/>
    </source>
</evidence>
<dbReference type="EMBL" id="UYJE01010370">
    <property type="protein sequence ID" value="VDI82544.1"/>
    <property type="molecule type" value="Genomic_DNA"/>
</dbReference>
<dbReference type="Gene3D" id="2.70.170.10">
    <property type="entry name" value="Neurotransmitter-gated ion-channel ligand-binding domain"/>
    <property type="match status" value="1"/>
</dbReference>
<dbReference type="GO" id="GO:0016020">
    <property type="term" value="C:membrane"/>
    <property type="evidence" value="ECO:0007669"/>
    <property type="project" value="UniProtKB-SubCell"/>
</dbReference>
<dbReference type="SUPFAM" id="SSF90112">
    <property type="entry name" value="Neurotransmitter-gated ion-channel transmembrane pore"/>
    <property type="match status" value="1"/>
</dbReference>
<keyword evidence="3 5" id="KW-1133">Transmembrane helix</keyword>
<evidence type="ECO:0000256" key="1">
    <source>
        <dbReference type="ARBA" id="ARBA00004141"/>
    </source>
</evidence>
<evidence type="ECO:0000259" key="8">
    <source>
        <dbReference type="Pfam" id="PF02932"/>
    </source>
</evidence>
<sequence length="412" mass="47057">MASISIIFYFVFLSLIDNISLSFGDVNHELLLRSVLFNESTYSYQVIPRRNLTETVKINLKWTFIRLEGLTWKDDYLVWDPSQYGGKSYITASGKEVWTPDVRVFNKLASSFLSDGLQAERVLVKYDGTIMTQPSGDLSTICNANIELFPADCQECSIILGTTAVNLRQMLVWDQNESINGYEEHEDDHAFWKILKVEKRPVFSSTIIFYVHMQRLPSHYIYNIVFPACALSILAILAFFIPIDAGERISFGITIFLSFMVLMLQVSSVLPENSKSISAIGKYFLLLMCSSLVAVFSSVVLSYYDRKPEIEKCKCRRNSVHPIMEDSIGKDDHVIAFNDNHIDTNDDKNRIFVHSRNTVTWWKIIGYKKVMNYLRPAKIFDLVTLLSCLIASIHAHIELYNIMTDTTCSSGT</sequence>
<feature type="transmembrane region" description="Helical" evidence="5">
    <location>
        <begin position="253"/>
        <end position="271"/>
    </location>
</feature>
<dbReference type="AlphaFoldDB" id="A0A8B6HQS1"/>
<keyword evidence="4 5" id="KW-0472">Membrane</keyword>
<gene>
    <name evidence="9" type="ORF">MGAL_10B023005</name>
</gene>
<dbReference type="InterPro" id="IPR006202">
    <property type="entry name" value="Neur_chan_lig-bd"/>
</dbReference>
<evidence type="ECO:0000313" key="10">
    <source>
        <dbReference type="Proteomes" id="UP000596742"/>
    </source>
</evidence>
<evidence type="ECO:0000256" key="3">
    <source>
        <dbReference type="ARBA" id="ARBA00022989"/>
    </source>
</evidence>
<comment type="caution">
    <text evidence="9">The sequence shown here is derived from an EMBL/GenBank/DDBJ whole genome shotgun (WGS) entry which is preliminary data.</text>
</comment>
<evidence type="ECO:0000313" key="9">
    <source>
        <dbReference type="EMBL" id="VDI82544.1"/>
    </source>
</evidence>
<proteinExistence type="predicted"/>
<feature type="signal peptide" evidence="6">
    <location>
        <begin position="1"/>
        <end position="24"/>
    </location>
</feature>
<feature type="domain" description="Neurotransmitter-gated ion-channel ligand-binding" evidence="7">
    <location>
        <begin position="70"/>
        <end position="193"/>
    </location>
</feature>
<keyword evidence="10" id="KW-1185">Reference proteome</keyword>
<feature type="chain" id="PRO_5032737191" evidence="6">
    <location>
        <begin position="25"/>
        <end position="412"/>
    </location>
</feature>
<organism evidence="9 10">
    <name type="scientific">Mytilus galloprovincialis</name>
    <name type="common">Mediterranean mussel</name>
    <dbReference type="NCBI Taxonomy" id="29158"/>
    <lineage>
        <taxon>Eukaryota</taxon>
        <taxon>Metazoa</taxon>
        <taxon>Spiralia</taxon>
        <taxon>Lophotrochozoa</taxon>
        <taxon>Mollusca</taxon>
        <taxon>Bivalvia</taxon>
        <taxon>Autobranchia</taxon>
        <taxon>Pteriomorphia</taxon>
        <taxon>Mytilida</taxon>
        <taxon>Mytiloidea</taxon>
        <taxon>Mytilidae</taxon>
        <taxon>Mytilinae</taxon>
        <taxon>Mytilus</taxon>
    </lineage>
</organism>